<evidence type="ECO:0000256" key="6">
    <source>
        <dbReference type="ARBA" id="ARBA00022989"/>
    </source>
</evidence>
<keyword evidence="17" id="KW-1185">Reference proteome</keyword>
<keyword evidence="4 13" id="KW-0812">Transmembrane</keyword>
<organism evidence="16 17">
    <name type="scientific">Pyxicephalus adspersus</name>
    <name type="common">African bullfrog</name>
    <dbReference type="NCBI Taxonomy" id="30357"/>
    <lineage>
        <taxon>Eukaryota</taxon>
        <taxon>Metazoa</taxon>
        <taxon>Chordata</taxon>
        <taxon>Craniata</taxon>
        <taxon>Vertebrata</taxon>
        <taxon>Euteleostomi</taxon>
        <taxon>Amphibia</taxon>
        <taxon>Batrachia</taxon>
        <taxon>Anura</taxon>
        <taxon>Neobatrachia</taxon>
        <taxon>Ranoidea</taxon>
        <taxon>Pyxicephalidae</taxon>
        <taxon>Pyxicephalinae</taxon>
        <taxon>Pyxicephalus</taxon>
    </lineage>
</organism>
<dbReference type="PANTHER" id="PTHR24242">
    <property type="entry name" value="G-PROTEIN COUPLED RECEPTOR"/>
    <property type="match status" value="1"/>
</dbReference>
<proteinExistence type="inferred from homology"/>
<dbReference type="InterPro" id="IPR000725">
    <property type="entry name" value="Olfact_rcpt"/>
</dbReference>
<keyword evidence="8 14" id="KW-0472">Membrane</keyword>
<evidence type="ECO:0000256" key="3">
    <source>
        <dbReference type="ARBA" id="ARBA00022606"/>
    </source>
</evidence>
<keyword evidence="2 14" id="KW-1003">Cell membrane</keyword>
<evidence type="ECO:0000256" key="1">
    <source>
        <dbReference type="ARBA" id="ARBA00004651"/>
    </source>
</evidence>
<dbReference type="PRINTS" id="PR00237">
    <property type="entry name" value="GPCRRHODOPSN"/>
</dbReference>
<evidence type="ECO:0000256" key="14">
    <source>
        <dbReference type="RuleBase" id="RU363047"/>
    </source>
</evidence>
<evidence type="ECO:0000256" key="5">
    <source>
        <dbReference type="ARBA" id="ARBA00022725"/>
    </source>
</evidence>
<evidence type="ECO:0000256" key="4">
    <source>
        <dbReference type="ARBA" id="ARBA00022692"/>
    </source>
</evidence>
<feature type="transmembrane region" description="Helical" evidence="14">
    <location>
        <begin position="278"/>
        <end position="297"/>
    </location>
</feature>
<evidence type="ECO:0000256" key="11">
    <source>
        <dbReference type="ARBA" id="ARBA00023180"/>
    </source>
</evidence>
<dbReference type="InterPro" id="IPR017452">
    <property type="entry name" value="GPCR_Rhodpsn_7TM"/>
</dbReference>
<name>A0AAV3AEN4_PYXAD</name>
<keyword evidence="10 13" id="KW-0675">Receptor</keyword>
<feature type="transmembrane region" description="Helical" evidence="14">
    <location>
        <begin position="89"/>
        <end position="109"/>
    </location>
</feature>
<evidence type="ECO:0000256" key="9">
    <source>
        <dbReference type="ARBA" id="ARBA00023157"/>
    </source>
</evidence>
<dbReference type="InterPro" id="IPR050939">
    <property type="entry name" value="Olfactory_GPCR1"/>
</dbReference>
<dbReference type="Pfam" id="PF13853">
    <property type="entry name" value="7tm_4"/>
    <property type="match status" value="1"/>
</dbReference>
<dbReference type="EMBL" id="DYDO01000002">
    <property type="protein sequence ID" value="DBA29789.1"/>
    <property type="molecule type" value="Genomic_DNA"/>
</dbReference>
<dbReference type="Gene3D" id="1.20.1070.10">
    <property type="entry name" value="Rhodopsin 7-helix transmembrane proteins"/>
    <property type="match status" value="1"/>
</dbReference>
<feature type="transmembrane region" description="Helical" evidence="14">
    <location>
        <begin position="243"/>
        <end position="266"/>
    </location>
</feature>
<keyword evidence="6 14" id="KW-1133">Transmembrane helix</keyword>
<dbReference type="FunFam" id="1.20.1070.10:FF:000010">
    <property type="entry name" value="Olfactory receptor"/>
    <property type="match status" value="1"/>
</dbReference>
<sequence>MQYFLALQMNSSSSMGFVLLGFQEIDGLQDYFFTFLFLIYLMTLCGNLLIILLVVNTKNLQTPMYFFLTLLSVSDIILSTDIVPKMLDVVVNLGTNISFVGCMAQFYVFSFSECSECLLLTVMSYDRYLAICYPLNYILIMNSRFCKKIIAAYWMLSISISFINALSLGLLQFCGTNIIYHFFCDYSPLIKLSCSDTSVVQLEVTLLSFPVIVFPFMIIIFSYIHIINIILKIPSNTGRQKAFSTCSSHLTVVSIYYVTLISMYGFPIKDQSLKIGKVLSLLYTVGTPLINPIIYSLRNKDIKNAFRKNYQMFCRIWP</sequence>
<keyword evidence="5 14" id="KW-0552">Olfaction</keyword>
<keyword evidence="11" id="KW-0325">Glycoprotein</keyword>
<evidence type="ECO:0000256" key="12">
    <source>
        <dbReference type="ARBA" id="ARBA00023224"/>
    </source>
</evidence>
<dbReference type="AlphaFoldDB" id="A0AAV3AEN4"/>
<comment type="caution">
    <text evidence="16">The sequence shown here is derived from an EMBL/GenBank/DDBJ whole genome shotgun (WGS) entry which is preliminary data.</text>
</comment>
<evidence type="ECO:0000256" key="13">
    <source>
        <dbReference type="RuleBase" id="RU000688"/>
    </source>
</evidence>
<dbReference type="PROSITE" id="PS50262">
    <property type="entry name" value="G_PROTEIN_RECEP_F1_2"/>
    <property type="match status" value="1"/>
</dbReference>
<evidence type="ECO:0000259" key="15">
    <source>
        <dbReference type="PROSITE" id="PS50262"/>
    </source>
</evidence>
<evidence type="ECO:0000256" key="10">
    <source>
        <dbReference type="ARBA" id="ARBA00023170"/>
    </source>
</evidence>
<protein>
    <recommendedName>
        <fullName evidence="14">Olfactory receptor</fullName>
    </recommendedName>
</protein>
<comment type="similarity">
    <text evidence="13">Belongs to the G-protein coupled receptor 1 family.</text>
</comment>
<evidence type="ECO:0000256" key="8">
    <source>
        <dbReference type="ARBA" id="ARBA00023136"/>
    </source>
</evidence>
<keyword evidence="3 14" id="KW-0716">Sensory transduction</keyword>
<dbReference type="GO" id="GO:0005886">
    <property type="term" value="C:plasma membrane"/>
    <property type="evidence" value="ECO:0007669"/>
    <property type="project" value="UniProtKB-SubCell"/>
</dbReference>
<dbReference type="PRINTS" id="PR00245">
    <property type="entry name" value="OLFACTORYR"/>
</dbReference>
<comment type="subcellular location">
    <subcellularLocation>
        <location evidence="1 14">Cell membrane</location>
        <topology evidence="1 14">Multi-pass membrane protein</topology>
    </subcellularLocation>
</comment>
<feature type="domain" description="G-protein coupled receptors family 1 profile" evidence="15">
    <location>
        <begin position="46"/>
        <end position="295"/>
    </location>
</feature>
<feature type="transmembrane region" description="Helical" evidence="14">
    <location>
        <begin position="151"/>
        <end position="173"/>
    </location>
</feature>
<dbReference type="GO" id="GO:0004930">
    <property type="term" value="F:G protein-coupled receptor activity"/>
    <property type="evidence" value="ECO:0007669"/>
    <property type="project" value="UniProtKB-KW"/>
</dbReference>
<evidence type="ECO:0000256" key="7">
    <source>
        <dbReference type="ARBA" id="ARBA00023040"/>
    </source>
</evidence>
<dbReference type="PROSITE" id="PS00237">
    <property type="entry name" value="G_PROTEIN_RECEP_F1_1"/>
    <property type="match status" value="1"/>
</dbReference>
<keyword evidence="12 13" id="KW-0807">Transducer</keyword>
<dbReference type="Proteomes" id="UP001181693">
    <property type="component" value="Unassembled WGS sequence"/>
</dbReference>
<dbReference type="PANTHER" id="PTHR24242:SF253">
    <property type="entry name" value="OLFACTORY RECEPTOR-RELATED"/>
    <property type="match status" value="1"/>
</dbReference>
<evidence type="ECO:0000313" key="16">
    <source>
        <dbReference type="EMBL" id="DBA29789.1"/>
    </source>
</evidence>
<feature type="transmembrane region" description="Helical" evidence="14">
    <location>
        <begin position="31"/>
        <end position="55"/>
    </location>
</feature>
<keyword evidence="9" id="KW-1015">Disulfide bond</keyword>
<accession>A0AAV3AEN4</accession>
<reference evidence="16" key="1">
    <citation type="thesis" date="2020" institute="ProQuest LLC" country="789 East Eisenhower Parkway, Ann Arbor, MI, USA">
        <title>Comparative Genomics and Chromosome Evolution.</title>
        <authorList>
            <person name="Mudd A.B."/>
        </authorList>
    </citation>
    <scope>NUCLEOTIDE SEQUENCE</scope>
    <source>
        <strain evidence="16">1538</strain>
        <tissue evidence="16">Blood</tissue>
    </source>
</reference>
<evidence type="ECO:0000313" key="17">
    <source>
        <dbReference type="Proteomes" id="UP001181693"/>
    </source>
</evidence>
<gene>
    <name evidence="16" type="ORF">GDO54_005849</name>
</gene>
<keyword evidence="7 13" id="KW-0297">G-protein coupled receptor</keyword>
<evidence type="ECO:0000256" key="2">
    <source>
        <dbReference type="ARBA" id="ARBA00022475"/>
    </source>
</evidence>
<dbReference type="SUPFAM" id="SSF81321">
    <property type="entry name" value="Family A G protein-coupled receptor-like"/>
    <property type="match status" value="1"/>
</dbReference>
<dbReference type="GO" id="GO:0004984">
    <property type="term" value="F:olfactory receptor activity"/>
    <property type="evidence" value="ECO:0007669"/>
    <property type="project" value="InterPro"/>
</dbReference>
<feature type="transmembrane region" description="Helical" evidence="14">
    <location>
        <begin position="207"/>
        <end position="231"/>
    </location>
</feature>
<dbReference type="InterPro" id="IPR000276">
    <property type="entry name" value="GPCR_Rhodpsn"/>
</dbReference>